<comment type="caution">
    <text evidence="16">The sequence shown here is derived from an EMBL/GenBank/DDBJ whole genome shotgun (WGS) entry which is preliminary data.</text>
</comment>
<keyword evidence="8 11" id="KW-0472">Membrane</keyword>
<dbReference type="SUPFAM" id="SSF56935">
    <property type="entry name" value="Porins"/>
    <property type="match status" value="1"/>
</dbReference>
<evidence type="ECO:0000313" key="16">
    <source>
        <dbReference type="EMBL" id="MBR7747155.1"/>
    </source>
</evidence>
<proteinExistence type="inferred from homology"/>
<name>A0A941I3R2_9BURK</name>
<dbReference type="PROSITE" id="PS52016">
    <property type="entry name" value="TONB_DEPENDENT_REC_3"/>
    <property type="match status" value="1"/>
</dbReference>
<evidence type="ECO:0000256" key="3">
    <source>
        <dbReference type="ARBA" id="ARBA00022448"/>
    </source>
</evidence>
<keyword evidence="9 16" id="KW-0675">Receptor</keyword>
<evidence type="ECO:0000256" key="13">
    <source>
        <dbReference type="SAM" id="MobiDB-lite"/>
    </source>
</evidence>
<dbReference type="InterPro" id="IPR039426">
    <property type="entry name" value="TonB-dep_rcpt-like"/>
</dbReference>
<dbReference type="Proteomes" id="UP000680158">
    <property type="component" value="Unassembled WGS sequence"/>
</dbReference>
<evidence type="ECO:0000256" key="6">
    <source>
        <dbReference type="ARBA" id="ARBA00022729"/>
    </source>
</evidence>
<evidence type="ECO:0000259" key="14">
    <source>
        <dbReference type="Pfam" id="PF00593"/>
    </source>
</evidence>
<evidence type="ECO:0000256" key="7">
    <source>
        <dbReference type="ARBA" id="ARBA00023077"/>
    </source>
</evidence>
<reference evidence="16 17" key="1">
    <citation type="submission" date="2021-04" db="EMBL/GenBank/DDBJ databases">
        <title>novel species isolated from subtropical streams in China.</title>
        <authorList>
            <person name="Lu H."/>
        </authorList>
    </citation>
    <scope>NUCLEOTIDE SEQUENCE [LARGE SCALE GENOMIC DNA]</scope>
    <source>
        <strain evidence="16 17">BYS107W</strain>
    </source>
</reference>
<dbReference type="InterPro" id="IPR037066">
    <property type="entry name" value="Plug_dom_sf"/>
</dbReference>
<comment type="subcellular location">
    <subcellularLocation>
        <location evidence="1 11">Cell outer membrane</location>
        <topology evidence="1 11">Multi-pass membrane protein</topology>
    </subcellularLocation>
</comment>
<dbReference type="GO" id="GO:0009279">
    <property type="term" value="C:cell outer membrane"/>
    <property type="evidence" value="ECO:0007669"/>
    <property type="project" value="UniProtKB-SubCell"/>
</dbReference>
<dbReference type="GO" id="GO:0015344">
    <property type="term" value="F:siderophore uptake transmembrane transporter activity"/>
    <property type="evidence" value="ECO:0007669"/>
    <property type="project" value="TreeGrafter"/>
</dbReference>
<sequence>MLLLASAYALPQEVTPSTAAPSSTQQSQTKSQQIEIKAKSEIENARGDTAAKTVISNEELMRYGDTNINDAMKRVSGVLVVKDQLQLPGMNAGYTQILIDGEPPRGVSINDLPMTLIERVEIYRAGNAQFSSQAIAGTINIVLKRIPSNQRNQLKVNFANSYRNTGAVEWLVSDKQDKLSYSLSLSARDSGGLSSASTAYINEFFDEKNQLIRKFTQQDLRDLTAHSFRINPRIQYTNEAGTTLTSSSSLNANRAKFTQDTSNLFLIGSTLPVGKNTQNYRSDSNFGSTNLRLLSTTNKLKFDISAGLTLITNMIKYSDTAKNPDDRASLDRDLYIHRKTRAFNHSGKITVAGDEEHDIVGGWTLSRSIDNSRKNEQQVNHLPTSTENSLQTTAVAINNLAFFIQDEWRFRKQSSAYFGLRWEAIELQSESTAHAKIKHQSSVLSPIMQTLWQLNPENTDRVRLGLSRHFKAPSEFQLASPIYNSLNNSMIDPNRRGSPSLRPESAWSLDAAFEHNGKDELNYTIRGKVRHITDLHQEVISYDGNLWWYSLVNAGKAISKSIEFDLQFPLKRWIKDSPNIDISFDLNKHWSSVSNLPGPANILSPNTFNTKLSMDYRAKDLPLTLGYNVRYSDSRWQQTSNTQRIYNPTPLALDLYAVWKFDQKTLLRTSIDNLLKRQSNNFSEQRFAGLRTLSRWHSPEYRKVSLALEHQF</sequence>
<evidence type="ECO:0000256" key="11">
    <source>
        <dbReference type="PROSITE-ProRule" id="PRU01360"/>
    </source>
</evidence>
<evidence type="ECO:0000256" key="9">
    <source>
        <dbReference type="ARBA" id="ARBA00023170"/>
    </source>
</evidence>
<evidence type="ECO:0000256" key="8">
    <source>
        <dbReference type="ARBA" id="ARBA00023136"/>
    </source>
</evidence>
<dbReference type="Gene3D" id="2.40.170.20">
    <property type="entry name" value="TonB-dependent receptor, beta-barrel domain"/>
    <property type="match status" value="1"/>
</dbReference>
<keyword evidence="17" id="KW-1185">Reference proteome</keyword>
<dbReference type="Pfam" id="PF07715">
    <property type="entry name" value="Plug"/>
    <property type="match status" value="1"/>
</dbReference>
<keyword evidence="7 12" id="KW-0798">TonB box</keyword>
<feature type="domain" description="TonB-dependent receptor-like beta-barrel" evidence="14">
    <location>
        <begin position="248"/>
        <end position="674"/>
    </location>
</feature>
<feature type="region of interest" description="Disordered" evidence="13">
    <location>
        <begin position="14"/>
        <end position="34"/>
    </location>
</feature>
<feature type="domain" description="TonB-dependent receptor plug" evidence="15">
    <location>
        <begin position="49"/>
        <end position="138"/>
    </location>
</feature>
<dbReference type="PANTHER" id="PTHR30069:SF29">
    <property type="entry name" value="HEMOGLOBIN AND HEMOGLOBIN-HAPTOGLOBIN-BINDING PROTEIN 1-RELATED"/>
    <property type="match status" value="1"/>
</dbReference>
<protein>
    <submittedName>
        <fullName evidence="16">TonB-dependent receptor</fullName>
    </submittedName>
</protein>
<keyword evidence="4 11" id="KW-1134">Transmembrane beta strand</keyword>
<feature type="compositionally biased region" description="Low complexity" evidence="13">
    <location>
        <begin position="15"/>
        <end position="33"/>
    </location>
</feature>
<keyword evidence="5 11" id="KW-0812">Transmembrane</keyword>
<dbReference type="EMBL" id="JAGSPM010000006">
    <property type="protein sequence ID" value="MBR7747155.1"/>
    <property type="molecule type" value="Genomic_DNA"/>
</dbReference>
<evidence type="ECO:0000256" key="5">
    <source>
        <dbReference type="ARBA" id="ARBA00022692"/>
    </source>
</evidence>
<dbReference type="PANTHER" id="PTHR30069">
    <property type="entry name" value="TONB-DEPENDENT OUTER MEMBRANE RECEPTOR"/>
    <property type="match status" value="1"/>
</dbReference>
<evidence type="ECO:0000256" key="1">
    <source>
        <dbReference type="ARBA" id="ARBA00004571"/>
    </source>
</evidence>
<dbReference type="InterPro" id="IPR000531">
    <property type="entry name" value="Beta-barrel_TonB"/>
</dbReference>
<gene>
    <name evidence="16" type="ORF">KDM92_11225</name>
</gene>
<comment type="similarity">
    <text evidence="2 11 12">Belongs to the TonB-dependent receptor family.</text>
</comment>
<keyword evidence="3 11" id="KW-0813">Transport</keyword>
<dbReference type="InterPro" id="IPR012910">
    <property type="entry name" value="Plug_dom"/>
</dbReference>
<dbReference type="RefSeq" id="WP_212684473.1">
    <property type="nucleotide sequence ID" value="NZ_JAGSPM010000006.1"/>
</dbReference>
<evidence type="ECO:0000313" key="17">
    <source>
        <dbReference type="Proteomes" id="UP000680158"/>
    </source>
</evidence>
<organism evidence="16 17">
    <name type="scientific">Undibacterium baiyunense</name>
    <dbReference type="NCBI Taxonomy" id="2828731"/>
    <lineage>
        <taxon>Bacteria</taxon>
        <taxon>Pseudomonadati</taxon>
        <taxon>Pseudomonadota</taxon>
        <taxon>Betaproteobacteria</taxon>
        <taxon>Burkholderiales</taxon>
        <taxon>Oxalobacteraceae</taxon>
        <taxon>Undibacterium</taxon>
    </lineage>
</organism>
<evidence type="ECO:0000259" key="15">
    <source>
        <dbReference type="Pfam" id="PF07715"/>
    </source>
</evidence>
<dbReference type="InterPro" id="IPR036942">
    <property type="entry name" value="Beta-barrel_TonB_sf"/>
</dbReference>
<dbReference type="GO" id="GO:0044718">
    <property type="term" value="P:siderophore transmembrane transport"/>
    <property type="evidence" value="ECO:0007669"/>
    <property type="project" value="TreeGrafter"/>
</dbReference>
<keyword evidence="10 11" id="KW-0998">Cell outer membrane</keyword>
<dbReference type="Gene3D" id="2.170.130.10">
    <property type="entry name" value="TonB-dependent receptor, plug domain"/>
    <property type="match status" value="1"/>
</dbReference>
<evidence type="ECO:0000256" key="10">
    <source>
        <dbReference type="ARBA" id="ARBA00023237"/>
    </source>
</evidence>
<accession>A0A941I3R2</accession>
<dbReference type="AlphaFoldDB" id="A0A941I3R2"/>
<evidence type="ECO:0000256" key="2">
    <source>
        <dbReference type="ARBA" id="ARBA00009810"/>
    </source>
</evidence>
<keyword evidence="6" id="KW-0732">Signal</keyword>
<dbReference type="Pfam" id="PF00593">
    <property type="entry name" value="TonB_dep_Rec_b-barrel"/>
    <property type="match status" value="1"/>
</dbReference>
<evidence type="ECO:0000256" key="4">
    <source>
        <dbReference type="ARBA" id="ARBA00022452"/>
    </source>
</evidence>
<evidence type="ECO:0000256" key="12">
    <source>
        <dbReference type="RuleBase" id="RU003357"/>
    </source>
</evidence>